<dbReference type="Pfam" id="PF00296">
    <property type="entry name" value="Bac_luciferase"/>
    <property type="match status" value="1"/>
</dbReference>
<keyword evidence="4" id="KW-0503">Monooxygenase</keyword>
<proteinExistence type="predicted"/>
<accession>W4LTR8</accession>
<dbReference type="InterPro" id="IPR036661">
    <property type="entry name" value="Luciferase-like_sf"/>
</dbReference>
<evidence type="ECO:0000256" key="4">
    <source>
        <dbReference type="ARBA" id="ARBA00023033"/>
    </source>
</evidence>
<evidence type="ECO:0000313" key="6">
    <source>
        <dbReference type="EMBL" id="ETX00802.1"/>
    </source>
</evidence>
<dbReference type="EMBL" id="AZHW01000301">
    <property type="protein sequence ID" value="ETX00802.1"/>
    <property type="molecule type" value="Genomic_DNA"/>
</dbReference>
<keyword evidence="3" id="KW-0560">Oxidoreductase</keyword>
<evidence type="ECO:0000256" key="1">
    <source>
        <dbReference type="ARBA" id="ARBA00022630"/>
    </source>
</evidence>
<evidence type="ECO:0000313" key="7">
    <source>
        <dbReference type="Proteomes" id="UP000019141"/>
    </source>
</evidence>
<reference evidence="6 7" key="1">
    <citation type="journal article" date="2014" name="Nature">
        <title>An environmental bacterial taxon with a large and distinct metabolic repertoire.</title>
        <authorList>
            <person name="Wilson M.C."/>
            <person name="Mori T."/>
            <person name="Ruckert C."/>
            <person name="Uria A.R."/>
            <person name="Helf M.J."/>
            <person name="Takada K."/>
            <person name="Gernert C."/>
            <person name="Steffens U.A."/>
            <person name="Heycke N."/>
            <person name="Schmitt S."/>
            <person name="Rinke C."/>
            <person name="Helfrich E.J."/>
            <person name="Brachmann A.O."/>
            <person name="Gurgui C."/>
            <person name="Wakimoto T."/>
            <person name="Kracht M."/>
            <person name="Crusemann M."/>
            <person name="Hentschel U."/>
            <person name="Abe I."/>
            <person name="Matsunaga S."/>
            <person name="Kalinowski J."/>
            <person name="Takeyama H."/>
            <person name="Piel J."/>
        </authorList>
    </citation>
    <scope>NUCLEOTIDE SEQUENCE [LARGE SCALE GENOMIC DNA]</scope>
    <source>
        <strain evidence="7">TSY1</strain>
    </source>
</reference>
<protein>
    <recommendedName>
        <fullName evidence="5">Luciferase-like domain-containing protein</fullName>
    </recommendedName>
</protein>
<dbReference type="GO" id="GO:0008726">
    <property type="term" value="F:alkanesulfonate monooxygenase activity"/>
    <property type="evidence" value="ECO:0007669"/>
    <property type="project" value="TreeGrafter"/>
</dbReference>
<sequence>MRFGAFWQTPGFEGSSVSRRHWETVEEVELAEQLGFESAWLAESVFFPGRPISNPLMVAIAAAQRTERIRFGTLATQAPLHHPFHLATQSATCDILTRGRLDFCLGGRWGVRAGKAFGHGEISSDESRERVEEAIEIVRQAWTQERLTYAGKYWQADNLPVQPQPVQQPHPPILLAANRDETFAYTARMGCGVIGTLLSQPLPRMSQRLAEFEAARPAVGVDQPQRSYVMVSFLVAKTRQEAHALAKENWRDGDAEAGVAFIKSFGGDPTQADFTTGATGWMLWDFDKAKTMCLYDEPAACVDYLQQLREELPSMHQCILEFNRRGRIPSEHVRNSMRLFADEVLPKLS</sequence>
<dbReference type="PANTHER" id="PTHR42847">
    <property type="entry name" value="ALKANESULFONATE MONOOXYGENASE"/>
    <property type="match status" value="1"/>
</dbReference>
<evidence type="ECO:0000259" key="5">
    <source>
        <dbReference type="Pfam" id="PF00296"/>
    </source>
</evidence>
<dbReference type="GO" id="GO:0046306">
    <property type="term" value="P:alkanesulfonate catabolic process"/>
    <property type="evidence" value="ECO:0007669"/>
    <property type="project" value="TreeGrafter"/>
</dbReference>
<dbReference type="HOGENOM" id="CLU_027853_3_0_7"/>
<dbReference type="Proteomes" id="UP000019141">
    <property type="component" value="Unassembled WGS sequence"/>
</dbReference>
<dbReference type="InterPro" id="IPR011251">
    <property type="entry name" value="Luciferase-like_dom"/>
</dbReference>
<dbReference type="PANTHER" id="PTHR42847:SF4">
    <property type="entry name" value="ALKANESULFONATE MONOOXYGENASE-RELATED"/>
    <property type="match status" value="1"/>
</dbReference>
<comment type="caution">
    <text evidence="6">The sequence shown here is derived from an EMBL/GenBank/DDBJ whole genome shotgun (WGS) entry which is preliminary data.</text>
</comment>
<dbReference type="Gene3D" id="3.20.20.30">
    <property type="entry name" value="Luciferase-like domain"/>
    <property type="match status" value="1"/>
</dbReference>
<name>W4LTR8_ENTF1</name>
<dbReference type="AlphaFoldDB" id="W4LTR8"/>
<feature type="domain" description="Luciferase-like" evidence="5">
    <location>
        <begin position="1"/>
        <end position="254"/>
    </location>
</feature>
<organism evidence="6 7">
    <name type="scientific">Entotheonella factor</name>
    <dbReference type="NCBI Taxonomy" id="1429438"/>
    <lineage>
        <taxon>Bacteria</taxon>
        <taxon>Pseudomonadati</taxon>
        <taxon>Nitrospinota/Tectimicrobiota group</taxon>
        <taxon>Candidatus Tectimicrobiota</taxon>
        <taxon>Candidatus Entotheonellia</taxon>
        <taxon>Candidatus Entotheonellales</taxon>
        <taxon>Candidatus Entotheonellaceae</taxon>
        <taxon>Candidatus Entotheonella</taxon>
    </lineage>
</organism>
<evidence type="ECO:0000256" key="3">
    <source>
        <dbReference type="ARBA" id="ARBA00023002"/>
    </source>
</evidence>
<keyword evidence="2" id="KW-0288">FMN</keyword>
<keyword evidence="1" id="KW-0285">Flavoprotein</keyword>
<evidence type="ECO:0000256" key="2">
    <source>
        <dbReference type="ARBA" id="ARBA00022643"/>
    </source>
</evidence>
<dbReference type="SUPFAM" id="SSF51679">
    <property type="entry name" value="Bacterial luciferase-like"/>
    <property type="match status" value="1"/>
</dbReference>
<dbReference type="InterPro" id="IPR050172">
    <property type="entry name" value="SsuD_RutA_monooxygenase"/>
</dbReference>
<gene>
    <name evidence="6" type="ORF">ETSY1_09845</name>
</gene>
<keyword evidence="7" id="KW-1185">Reference proteome</keyword>